<dbReference type="Proteomes" id="UP000007437">
    <property type="component" value="Plasmid pBRH02"/>
</dbReference>
<reference key="1">
    <citation type="submission" date="2010-09" db="EMBL/GenBank/DDBJ databases">
        <title>Complete genome sequence of Burkholderia rhizoxinica, the endosymbiont of the phytopathogenic fungus Rhizopus microsporus.</title>
        <authorList>
            <person name="Lackner G."/>
            <person name="Moebius N."/>
            <person name="Partida-Martinez L.P."/>
            <person name="Hertweck C."/>
        </authorList>
    </citation>
    <scope>NUCLEOTIDE SEQUENCE</scope>
    <source>
        <strain>HKI 454</strain>
    </source>
</reference>
<protein>
    <submittedName>
        <fullName evidence="1">Uncharacterized protein</fullName>
    </submittedName>
</protein>
<reference evidence="1 2" key="2">
    <citation type="journal article" date="2011" name="J. Bacteriol.">
        <title>Complete genome sequence of Burkholderia rhizoxinica, an endosymbiont of Rhizopus microsporus.</title>
        <authorList>
            <person name="Lackner G."/>
            <person name="Moebius N."/>
            <person name="Partida-Martinez L."/>
            <person name="Hertweck C."/>
        </authorList>
    </citation>
    <scope>NUCLEOTIDE SEQUENCE [LARGE SCALE GENOMIC DNA]</scope>
    <source>
        <strain evidence="2">DSM 19002 / CIP 109453 / HKI 454</strain>
        <plasmid evidence="1 2">pBRH02</plasmid>
    </source>
</reference>
<evidence type="ECO:0000313" key="2">
    <source>
        <dbReference type="Proteomes" id="UP000007437"/>
    </source>
</evidence>
<dbReference type="AlphaFoldDB" id="E5AW94"/>
<sequence length="34" mass="4029">MNEENAMSNKFWNLMYALNNTKRWVGDANNPQAR</sequence>
<dbReference type="KEGG" id="brh:RBRH_03362"/>
<name>E5AW94_MYCRK</name>
<evidence type="ECO:0000313" key="1">
    <source>
        <dbReference type="EMBL" id="CBW77396.1"/>
    </source>
</evidence>
<dbReference type="EMBL" id="FR687361">
    <property type="protein sequence ID" value="CBW77396.1"/>
    <property type="molecule type" value="Genomic_DNA"/>
</dbReference>
<dbReference type="HOGENOM" id="CLU_3372648_0_0_4"/>
<accession>E5AW94</accession>
<keyword evidence="1" id="KW-0614">Plasmid</keyword>
<gene>
    <name evidence="1" type="ordered locus">RBRH_03362</name>
</gene>
<organism evidence="1 2">
    <name type="scientific">Mycetohabitans rhizoxinica (strain DSM 19002 / CIP 109453 / HKI 454)</name>
    <name type="common">Paraburkholderia rhizoxinica</name>
    <dbReference type="NCBI Taxonomy" id="882378"/>
    <lineage>
        <taxon>Bacteria</taxon>
        <taxon>Pseudomonadati</taxon>
        <taxon>Pseudomonadota</taxon>
        <taxon>Betaproteobacteria</taxon>
        <taxon>Burkholderiales</taxon>
        <taxon>Burkholderiaceae</taxon>
        <taxon>Mycetohabitans</taxon>
    </lineage>
</organism>
<geneLocation type="plasmid" evidence="1 2">
    <name>pBRH02</name>
</geneLocation>
<proteinExistence type="predicted"/>